<gene>
    <name evidence="2" type="ORF">DUNSADRAFT_625</name>
</gene>
<evidence type="ECO:0000313" key="2">
    <source>
        <dbReference type="EMBL" id="KAF5827455.1"/>
    </source>
</evidence>
<proteinExistence type="predicted"/>
<keyword evidence="3" id="KW-1185">Reference proteome</keyword>
<evidence type="ECO:0000313" key="3">
    <source>
        <dbReference type="Proteomes" id="UP000815325"/>
    </source>
</evidence>
<name>A0ABQ7FYK8_DUNSA</name>
<protein>
    <recommendedName>
        <fullName evidence="4">Redox-regulatory protein FAM213A</fullName>
    </recommendedName>
</protein>
<accession>A0ABQ7FYK8</accession>
<reference evidence="2" key="1">
    <citation type="submission" date="2017-08" db="EMBL/GenBank/DDBJ databases">
        <authorList>
            <person name="Polle J.E."/>
            <person name="Barry K."/>
            <person name="Cushman J."/>
            <person name="Schmutz J."/>
            <person name="Tran D."/>
            <person name="Hathwaick L.T."/>
            <person name="Yim W.C."/>
            <person name="Jenkins J."/>
            <person name="Mckie-Krisberg Z.M."/>
            <person name="Prochnik S."/>
            <person name="Lindquist E."/>
            <person name="Dockter R.B."/>
            <person name="Adam C."/>
            <person name="Molina H."/>
            <person name="Bunkerborg J."/>
            <person name="Jin E."/>
            <person name="Buchheim M."/>
            <person name="Magnuson J."/>
        </authorList>
    </citation>
    <scope>NUCLEOTIDE SEQUENCE</scope>
    <source>
        <strain evidence="2">CCAP 19/18</strain>
    </source>
</reference>
<dbReference type="EMBL" id="MU070500">
    <property type="protein sequence ID" value="KAF5827455.1"/>
    <property type="molecule type" value="Genomic_DNA"/>
</dbReference>
<comment type="caution">
    <text evidence="2">The sequence shown here is derived from an EMBL/GenBank/DDBJ whole genome shotgun (WGS) entry which is preliminary data.</text>
</comment>
<sequence length="97" mass="10726">MAVRSPPITASPEPQQEPPKAMDNPTSLNLSGPKFEVQHLSTAALANVKLWNKQAGTFKASALWKQGPVVLVMLRRTGCVLCRYQARELWGLKDLLK</sequence>
<evidence type="ECO:0000256" key="1">
    <source>
        <dbReference type="SAM" id="MobiDB-lite"/>
    </source>
</evidence>
<organism evidence="2 3">
    <name type="scientific">Dunaliella salina</name>
    <name type="common">Green alga</name>
    <name type="synonym">Protococcus salinus</name>
    <dbReference type="NCBI Taxonomy" id="3046"/>
    <lineage>
        <taxon>Eukaryota</taxon>
        <taxon>Viridiplantae</taxon>
        <taxon>Chlorophyta</taxon>
        <taxon>core chlorophytes</taxon>
        <taxon>Chlorophyceae</taxon>
        <taxon>CS clade</taxon>
        <taxon>Chlamydomonadales</taxon>
        <taxon>Dunaliellaceae</taxon>
        <taxon>Dunaliella</taxon>
    </lineage>
</organism>
<dbReference type="Proteomes" id="UP000815325">
    <property type="component" value="Unassembled WGS sequence"/>
</dbReference>
<feature type="region of interest" description="Disordered" evidence="1">
    <location>
        <begin position="1"/>
        <end position="28"/>
    </location>
</feature>
<evidence type="ECO:0008006" key="4">
    <source>
        <dbReference type="Google" id="ProtNLM"/>
    </source>
</evidence>